<keyword evidence="3" id="KW-1185">Reference proteome</keyword>
<reference evidence="2 3" key="1">
    <citation type="submission" date="2016-12" db="EMBL/GenBank/DDBJ databases">
        <title>Study of bacterial adaptation to deep sea.</title>
        <authorList>
            <person name="Song J."/>
            <person name="Yoshizawa S."/>
            <person name="Kogure K."/>
        </authorList>
    </citation>
    <scope>NUCLEOTIDE SEQUENCE [LARGE SCALE GENOMIC DNA]</scope>
    <source>
        <strain evidence="2 3">SAORIC-165</strain>
    </source>
</reference>
<dbReference type="AlphaFoldDB" id="A0A2S7U2S6"/>
<evidence type="ECO:0000313" key="3">
    <source>
        <dbReference type="Proteomes" id="UP000239907"/>
    </source>
</evidence>
<dbReference type="Proteomes" id="UP000239907">
    <property type="component" value="Unassembled WGS sequence"/>
</dbReference>
<comment type="caution">
    <text evidence="2">The sequence shown here is derived from an EMBL/GenBank/DDBJ whole genome shotgun (WGS) entry which is preliminary data.</text>
</comment>
<dbReference type="EMBL" id="MQWA01000001">
    <property type="protein sequence ID" value="PQJ28652.1"/>
    <property type="molecule type" value="Genomic_DNA"/>
</dbReference>
<dbReference type="RefSeq" id="WP_105043152.1">
    <property type="nucleotide sequence ID" value="NZ_MQWA01000001.1"/>
</dbReference>
<feature type="region of interest" description="Disordered" evidence="1">
    <location>
        <begin position="40"/>
        <end position="74"/>
    </location>
</feature>
<evidence type="ECO:0000256" key="1">
    <source>
        <dbReference type="SAM" id="MobiDB-lite"/>
    </source>
</evidence>
<accession>A0A2S7U2S6</accession>
<name>A0A2S7U2S6_9BACT</name>
<sequence length="146" mass="16564">MKQKLIILANAEKLRAYRLTSDDLLQQQRIEAIKTDLHRLSPDPIESSDDDGRFPSGSLQHGAPMRHGEPHGRTLEKRRRLLDAMTKAICDLIEHEEFDIWNLAAPAELSEQLVKSLPIQAQQKLTDLKKADYTGLPIKEVEGLFS</sequence>
<dbReference type="Pfam" id="PF10116">
    <property type="entry name" value="Host_attach"/>
    <property type="match status" value="1"/>
</dbReference>
<evidence type="ECO:0008006" key="4">
    <source>
        <dbReference type="Google" id="ProtNLM"/>
    </source>
</evidence>
<proteinExistence type="predicted"/>
<dbReference type="InterPro" id="IPR019291">
    <property type="entry name" value="Host_attachment_protein"/>
</dbReference>
<gene>
    <name evidence="2" type="ORF">BSZ32_09150</name>
</gene>
<protein>
    <recommendedName>
        <fullName evidence="4">Host attachment protein</fullName>
    </recommendedName>
</protein>
<organism evidence="2 3">
    <name type="scientific">Rubritalea profundi</name>
    <dbReference type="NCBI Taxonomy" id="1658618"/>
    <lineage>
        <taxon>Bacteria</taxon>
        <taxon>Pseudomonadati</taxon>
        <taxon>Verrucomicrobiota</taxon>
        <taxon>Verrucomicrobiia</taxon>
        <taxon>Verrucomicrobiales</taxon>
        <taxon>Rubritaleaceae</taxon>
        <taxon>Rubritalea</taxon>
    </lineage>
</organism>
<evidence type="ECO:0000313" key="2">
    <source>
        <dbReference type="EMBL" id="PQJ28652.1"/>
    </source>
</evidence>